<dbReference type="Proteomes" id="UP001163726">
    <property type="component" value="Plasmid pCadTS8_1"/>
</dbReference>
<evidence type="ECO:0000313" key="3">
    <source>
        <dbReference type="Proteomes" id="UP001163726"/>
    </source>
</evidence>
<sequence length="487" mass="54610">MRKSLTKLTVISAISTSLLLSACSHQTEQTMKAEQTKVDYFADNALGNALAVVQHPAGIHLDGVTYVSYQGPLEDPYVASYNHKTKKWQGPFKAGISELGKSPDQPKKIDNHGKPTMLIDDLGYVHIFFGGHGGDERHGKNKLGNIHFGGNKHAVSKRPYDISEWEALDNISPFGTYNQAVKMDNGDIYIFYRHGAHRSDWVYQKSTDNGRTFEPAVSFLKHKKRTDIKANDSWYAWVGRGQGDDIIVSYDYHICWNGKANNGRGHTTERHDAYYMVFNTKTGSWRNVQGDQLQIPVTRETADEKTLVARTGGSGYWTFNGSAHLDENGYPHIATNIGKDLGAKTGGPKQTSYFRWNGNKWEGGNPVNVQSRINHTDTRGDFIVKSPTEVSFILGYQEDNDGVISYFDSHDGGKNFTKGEELLRRENANWALTTQIKNAHPDARLIVAEKQKGTNWRKVYLVGDNGPIKRNETESQLLTDQNKARLP</sequence>
<keyword evidence="3" id="KW-1185">Reference proteome</keyword>
<geneLocation type="plasmid" evidence="2 3">
    <name>pCadTS8_1</name>
</geneLocation>
<gene>
    <name evidence="2" type="ORF">OLW01_14655</name>
</gene>
<protein>
    <submittedName>
        <fullName evidence="2">BNR repeat-containing protein</fullName>
    </submittedName>
</protein>
<keyword evidence="1" id="KW-0732">Signal</keyword>
<feature type="chain" id="PRO_5046211559" evidence="1">
    <location>
        <begin position="23"/>
        <end position="487"/>
    </location>
</feature>
<evidence type="ECO:0000313" key="2">
    <source>
        <dbReference type="EMBL" id="WAJ71959.1"/>
    </source>
</evidence>
<feature type="signal peptide" evidence="1">
    <location>
        <begin position="1"/>
        <end position="22"/>
    </location>
</feature>
<evidence type="ECO:0000256" key="1">
    <source>
        <dbReference type="SAM" id="SignalP"/>
    </source>
</evidence>
<dbReference type="PROSITE" id="PS51257">
    <property type="entry name" value="PROKAR_LIPOPROTEIN"/>
    <property type="match status" value="1"/>
</dbReference>
<organism evidence="2 3">
    <name type="scientific">Catenovulum adriaticum</name>
    <dbReference type="NCBI Taxonomy" id="2984846"/>
    <lineage>
        <taxon>Bacteria</taxon>
        <taxon>Pseudomonadati</taxon>
        <taxon>Pseudomonadota</taxon>
        <taxon>Gammaproteobacteria</taxon>
        <taxon>Alteromonadales</taxon>
        <taxon>Alteromonadaceae</taxon>
        <taxon>Catenovulum</taxon>
    </lineage>
</organism>
<reference evidence="2" key="1">
    <citation type="submission" date="2022-10" db="EMBL/GenBank/DDBJ databases">
        <title>Catenovulum adriacola sp. nov. isolated in the Harbour of Susak.</title>
        <authorList>
            <person name="Schoch T."/>
            <person name="Reich S.J."/>
            <person name="Stoeferle S."/>
            <person name="Flaiz M."/>
            <person name="Kazda M."/>
            <person name="Riedel C.U."/>
            <person name="Duerre P."/>
        </authorList>
    </citation>
    <scope>NUCLEOTIDE SEQUENCE</scope>
    <source>
        <strain evidence="2">TS8</strain>
        <plasmid evidence="2">pCadTS8_1</plasmid>
    </source>
</reference>
<dbReference type="RefSeq" id="WP_268076678.1">
    <property type="nucleotide sequence ID" value="NZ_CP109966.1"/>
</dbReference>
<keyword evidence="2" id="KW-0614">Plasmid</keyword>
<proteinExistence type="predicted"/>
<name>A0ABY7AUC5_9ALTE</name>
<dbReference type="EMBL" id="CP109966">
    <property type="protein sequence ID" value="WAJ71959.1"/>
    <property type="molecule type" value="Genomic_DNA"/>
</dbReference>
<dbReference type="Pfam" id="PF15892">
    <property type="entry name" value="BNR_4"/>
    <property type="match status" value="1"/>
</dbReference>
<dbReference type="SUPFAM" id="SSF50939">
    <property type="entry name" value="Sialidases"/>
    <property type="match status" value="1"/>
</dbReference>
<accession>A0ABY7AUC5</accession>
<dbReference type="InterPro" id="IPR036278">
    <property type="entry name" value="Sialidase_sf"/>
</dbReference>